<protein>
    <submittedName>
        <fullName evidence="1">Uncharacterized protein</fullName>
    </submittedName>
</protein>
<dbReference type="EMBL" id="FCOK02000006">
    <property type="protein sequence ID" value="SAL20397.1"/>
    <property type="molecule type" value="Genomic_DNA"/>
</dbReference>
<proteinExistence type="predicted"/>
<organism evidence="1 2">
    <name type="scientific">Caballeronia udeis</name>
    <dbReference type="NCBI Taxonomy" id="1232866"/>
    <lineage>
        <taxon>Bacteria</taxon>
        <taxon>Pseudomonadati</taxon>
        <taxon>Pseudomonadota</taxon>
        <taxon>Betaproteobacteria</taxon>
        <taxon>Burkholderiales</taxon>
        <taxon>Burkholderiaceae</taxon>
        <taxon>Caballeronia</taxon>
    </lineage>
</organism>
<name>A0A158FL25_9BURK</name>
<gene>
    <name evidence="1" type="ORF">AWB69_01305</name>
</gene>
<evidence type="ECO:0000313" key="2">
    <source>
        <dbReference type="Proteomes" id="UP000054683"/>
    </source>
</evidence>
<dbReference type="AlphaFoldDB" id="A0A158FL25"/>
<evidence type="ECO:0000313" key="1">
    <source>
        <dbReference type="EMBL" id="SAL20397.1"/>
    </source>
</evidence>
<dbReference type="Proteomes" id="UP000054683">
    <property type="component" value="Unassembled WGS sequence"/>
</dbReference>
<accession>A0A158FL25</accession>
<sequence length="31" mass="3615">MLVVAASFNTGNCRNREPKLRENIYYSRKLA</sequence>
<reference evidence="1 2" key="1">
    <citation type="submission" date="2016-01" db="EMBL/GenBank/DDBJ databases">
        <authorList>
            <person name="Oliw E.H."/>
        </authorList>
    </citation>
    <scope>NUCLEOTIDE SEQUENCE [LARGE SCALE GENOMIC DNA]</scope>
    <source>
        <strain evidence="1">LMG 27134</strain>
    </source>
</reference>